<dbReference type="RefSeq" id="WP_206560049.1">
    <property type="nucleotide sequence ID" value="NZ_JAFKCZ010000005.1"/>
</dbReference>
<evidence type="ECO:0000313" key="4">
    <source>
        <dbReference type="Proteomes" id="UP000664303"/>
    </source>
</evidence>
<dbReference type="Pfam" id="PF13577">
    <property type="entry name" value="SnoaL_4"/>
    <property type="match status" value="1"/>
</dbReference>
<gene>
    <name evidence="3" type="ORF">JYP50_08415</name>
</gene>
<dbReference type="Proteomes" id="UP000664303">
    <property type="component" value="Unassembled WGS sequence"/>
</dbReference>
<sequence>MDKGNGMDDLERLVAIEEIKQLSARRVRYMDLKQWDRYGSVHTEDAVSEAYGNASPGRQGGARGEGNKVVGPTALTAAIRDLMDGPAPITSCHHLHQPEIEFTSDTSATAIWPMEDHLWWQNGETREYLHGYGHYHEQYRKVDGTWLICYRTLTRLTLDMSPNFPDRPGN</sequence>
<feature type="region of interest" description="Disordered" evidence="1">
    <location>
        <begin position="49"/>
        <end position="68"/>
    </location>
</feature>
<proteinExistence type="predicted"/>
<name>A0A939DEA5_9GAMM</name>
<dbReference type="Gene3D" id="3.10.450.50">
    <property type="match status" value="1"/>
</dbReference>
<feature type="domain" description="SnoaL-like" evidence="2">
    <location>
        <begin position="12"/>
        <end position="152"/>
    </location>
</feature>
<keyword evidence="4" id="KW-1185">Reference proteome</keyword>
<evidence type="ECO:0000259" key="2">
    <source>
        <dbReference type="Pfam" id="PF13577"/>
    </source>
</evidence>
<organism evidence="3 4">
    <name type="scientific">Parahaliea mediterranea</name>
    <dbReference type="NCBI Taxonomy" id="651086"/>
    <lineage>
        <taxon>Bacteria</taxon>
        <taxon>Pseudomonadati</taxon>
        <taxon>Pseudomonadota</taxon>
        <taxon>Gammaproteobacteria</taxon>
        <taxon>Cellvibrionales</taxon>
        <taxon>Halieaceae</taxon>
        <taxon>Parahaliea</taxon>
    </lineage>
</organism>
<comment type="caution">
    <text evidence="3">The sequence shown here is derived from an EMBL/GenBank/DDBJ whole genome shotgun (WGS) entry which is preliminary data.</text>
</comment>
<evidence type="ECO:0000256" key="1">
    <source>
        <dbReference type="SAM" id="MobiDB-lite"/>
    </source>
</evidence>
<dbReference type="AlphaFoldDB" id="A0A939DEA5"/>
<reference evidence="3" key="1">
    <citation type="submission" date="2021-02" db="EMBL/GenBank/DDBJ databases">
        <title>PHA producing bacteria isolated from coastal sediment in Guangdong, Shenzhen.</title>
        <authorList>
            <person name="Zheng W."/>
            <person name="Yu S."/>
            <person name="Huang Y."/>
        </authorList>
    </citation>
    <scope>NUCLEOTIDE SEQUENCE</scope>
    <source>
        <strain evidence="3">TN14-10</strain>
    </source>
</reference>
<dbReference type="InterPro" id="IPR037401">
    <property type="entry name" value="SnoaL-like"/>
</dbReference>
<dbReference type="SUPFAM" id="SSF54427">
    <property type="entry name" value="NTF2-like"/>
    <property type="match status" value="1"/>
</dbReference>
<evidence type="ECO:0000313" key="3">
    <source>
        <dbReference type="EMBL" id="MBN7796611.1"/>
    </source>
</evidence>
<protein>
    <submittedName>
        <fullName evidence="3">Nuclear transport factor 2 family protein</fullName>
    </submittedName>
</protein>
<dbReference type="EMBL" id="JAFKCZ010000005">
    <property type="protein sequence ID" value="MBN7796611.1"/>
    <property type="molecule type" value="Genomic_DNA"/>
</dbReference>
<dbReference type="InterPro" id="IPR032710">
    <property type="entry name" value="NTF2-like_dom_sf"/>
</dbReference>
<accession>A0A939DEA5</accession>